<keyword evidence="2" id="KW-1185">Reference proteome</keyword>
<sequence>MAIVAHGIDIDNVARTYCYRGRPPPPRPRRSGWPLGAERSRTGIVRRQRRGRWPWTPALVNQPRFTADGCRLADACALERTPYNVFRLFMRCMRSKFICKIRL</sequence>
<comment type="caution">
    <text evidence="1">The sequence shown here is derived from an EMBL/GenBank/DDBJ whole genome shotgun (WGS) entry which is preliminary data.</text>
</comment>
<gene>
    <name evidence="1" type="ORF">EVAR_41760_1</name>
</gene>
<reference evidence="1 2" key="1">
    <citation type="journal article" date="2019" name="Commun. Biol.">
        <title>The bagworm genome reveals a unique fibroin gene that provides high tensile strength.</title>
        <authorList>
            <person name="Kono N."/>
            <person name="Nakamura H."/>
            <person name="Ohtoshi R."/>
            <person name="Tomita M."/>
            <person name="Numata K."/>
            <person name="Arakawa K."/>
        </authorList>
    </citation>
    <scope>NUCLEOTIDE SEQUENCE [LARGE SCALE GENOMIC DNA]</scope>
</reference>
<evidence type="ECO:0000313" key="2">
    <source>
        <dbReference type="Proteomes" id="UP000299102"/>
    </source>
</evidence>
<accession>A0A4C1W168</accession>
<name>A0A4C1W168_EUMVA</name>
<dbReference type="Proteomes" id="UP000299102">
    <property type="component" value="Unassembled WGS sequence"/>
</dbReference>
<organism evidence="1 2">
    <name type="scientific">Eumeta variegata</name>
    <name type="common">Bagworm moth</name>
    <name type="synonym">Eumeta japonica</name>
    <dbReference type="NCBI Taxonomy" id="151549"/>
    <lineage>
        <taxon>Eukaryota</taxon>
        <taxon>Metazoa</taxon>
        <taxon>Ecdysozoa</taxon>
        <taxon>Arthropoda</taxon>
        <taxon>Hexapoda</taxon>
        <taxon>Insecta</taxon>
        <taxon>Pterygota</taxon>
        <taxon>Neoptera</taxon>
        <taxon>Endopterygota</taxon>
        <taxon>Lepidoptera</taxon>
        <taxon>Glossata</taxon>
        <taxon>Ditrysia</taxon>
        <taxon>Tineoidea</taxon>
        <taxon>Psychidae</taxon>
        <taxon>Oiketicinae</taxon>
        <taxon>Eumeta</taxon>
    </lineage>
</organism>
<dbReference type="AlphaFoldDB" id="A0A4C1W168"/>
<protein>
    <submittedName>
        <fullName evidence="1">Uncharacterized protein</fullName>
    </submittedName>
</protein>
<dbReference type="EMBL" id="BGZK01000444">
    <property type="protein sequence ID" value="GBP43904.1"/>
    <property type="molecule type" value="Genomic_DNA"/>
</dbReference>
<evidence type="ECO:0000313" key="1">
    <source>
        <dbReference type="EMBL" id="GBP43904.1"/>
    </source>
</evidence>
<proteinExistence type="predicted"/>